<organism evidence="1">
    <name type="scientific">Brassica napus</name>
    <name type="common">Rape</name>
    <dbReference type="NCBI Taxonomy" id="3708"/>
    <lineage>
        <taxon>Eukaryota</taxon>
        <taxon>Viridiplantae</taxon>
        <taxon>Streptophyta</taxon>
        <taxon>Embryophyta</taxon>
        <taxon>Tracheophyta</taxon>
        <taxon>Spermatophyta</taxon>
        <taxon>Magnoliopsida</taxon>
        <taxon>eudicotyledons</taxon>
        <taxon>Gunneridae</taxon>
        <taxon>Pentapetalae</taxon>
        <taxon>rosids</taxon>
        <taxon>malvids</taxon>
        <taxon>Brassicales</taxon>
        <taxon>Brassicaceae</taxon>
        <taxon>Brassiceae</taxon>
        <taxon>Brassica</taxon>
    </lineage>
</organism>
<dbReference type="AlphaFoldDB" id="A0A816Q504"/>
<feature type="non-terminal residue" evidence="1">
    <location>
        <position position="1"/>
    </location>
</feature>
<evidence type="ECO:0000313" key="1">
    <source>
        <dbReference type="EMBL" id="CAF2055864.1"/>
    </source>
</evidence>
<proteinExistence type="predicted"/>
<gene>
    <name evidence="1" type="ORF">DARMORV10_C06P09310.1</name>
</gene>
<reference evidence="1" key="1">
    <citation type="submission" date="2021-01" db="EMBL/GenBank/DDBJ databases">
        <authorList>
            <consortium name="Genoscope - CEA"/>
            <person name="William W."/>
        </authorList>
    </citation>
    <scope>NUCLEOTIDE SEQUENCE</scope>
</reference>
<protein>
    <submittedName>
        <fullName evidence="1">(rape) hypothetical protein</fullName>
    </submittedName>
</protein>
<accession>A0A816Q504</accession>
<name>A0A816Q504_BRANA</name>
<sequence length="84" mass="8891">LFPCYKERPYASFRDDKLSVVIAIAGNRNEGSGSIGAVFKGSGVEKSNMLPDEAEDGLVGGDRRNTKVTSVTVILNGSGDTEEP</sequence>
<dbReference type="EMBL" id="HG994370">
    <property type="protein sequence ID" value="CAF2055864.1"/>
    <property type="molecule type" value="Genomic_DNA"/>
</dbReference>
<feature type="non-terminal residue" evidence="1">
    <location>
        <position position="84"/>
    </location>
</feature>
<dbReference type="Proteomes" id="UP001295469">
    <property type="component" value="Chromosome C06"/>
</dbReference>